<dbReference type="EMBL" id="BJVI01000020">
    <property type="protein sequence ID" value="GEL18441.1"/>
    <property type="molecule type" value="Genomic_DNA"/>
</dbReference>
<evidence type="ECO:0008006" key="4">
    <source>
        <dbReference type="Google" id="ProtNLM"/>
    </source>
</evidence>
<dbReference type="RefSeq" id="WP_037057451.1">
    <property type="nucleotide sequence ID" value="NZ_AUII01000014.1"/>
</dbReference>
<keyword evidence="3" id="KW-1185">Reference proteome</keyword>
<sequence>MHSPFTYLTVEKADLYRRVMLVFVAAKRRFTVHLRPEDVWAEAGGELAEVTAALVALQGWGNLRADPDTSRVTSVEEFHRARFLYQLTTEGEAAEEALGVYDEALGRRGALQAVALADIATHLRALLELASVAEADAAKVHLLLRALVDRFTDLAANAQAFMGSLQRSIDMQDTDAEAFRAYKDRLIAYLQRFITDLVATGGEIAGLVAHLDEGEVDRLLDLAARREAADTAPGASAEDDPREAEFVRLAALWRERWAGFRGWFVSAPSHPSQAKLLRSQARAAVPQLLHVVSALNERRAGRSDRSADFRTLAVWFAEAPDDTVRHRLWRGAFGLHSSRHLTVDAETLDAREVEPVAPTTSWSAAPSVHISPRLRRTGSYERRGRPTRVEDRSAARRHLAELAEREAAEVVAARAALATEGTVRLSDVGHLDTAPFRLFLGLLGDALSALGPGRREVSTTTTDGSMAVTLTVLDQASEVRLDTPHGVFRGPDHLLRITDLTAPEQVERTA</sequence>
<gene>
    <name evidence="2" type="ORF">PA7_22780</name>
</gene>
<comment type="caution">
    <text evidence="2">The sequence shown here is derived from an EMBL/GenBank/DDBJ whole genome shotgun (WGS) entry which is preliminary data.</text>
</comment>
<organism evidence="2 3">
    <name type="scientific">Pseudonocardia asaccharolytica DSM 44247 = NBRC 16224</name>
    <dbReference type="NCBI Taxonomy" id="1123024"/>
    <lineage>
        <taxon>Bacteria</taxon>
        <taxon>Bacillati</taxon>
        <taxon>Actinomycetota</taxon>
        <taxon>Actinomycetes</taxon>
        <taxon>Pseudonocardiales</taxon>
        <taxon>Pseudonocardiaceae</taxon>
        <taxon>Pseudonocardia</taxon>
    </lineage>
</organism>
<feature type="compositionally biased region" description="Basic and acidic residues" evidence="1">
    <location>
        <begin position="378"/>
        <end position="393"/>
    </location>
</feature>
<dbReference type="InterPro" id="IPR013493">
    <property type="entry name" value="CHP02677"/>
</dbReference>
<dbReference type="AlphaFoldDB" id="A0A511D0Z7"/>
<feature type="region of interest" description="Disordered" evidence="1">
    <location>
        <begin position="373"/>
        <end position="393"/>
    </location>
</feature>
<name>A0A511D0Z7_9PSEU</name>
<evidence type="ECO:0000256" key="1">
    <source>
        <dbReference type="SAM" id="MobiDB-lite"/>
    </source>
</evidence>
<evidence type="ECO:0000313" key="3">
    <source>
        <dbReference type="Proteomes" id="UP000321328"/>
    </source>
</evidence>
<evidence type="ECO:0000313" key="2">
    <source>
        <dbReference type="EMBL" id="GEL18441.1"/>
    </source>
</evidence>
<dbReference type="STRING" id="1123024.GCA_000423625_03146"/>
<accession>A0A511D0Z7</accession>
<proteinExistence type="predicted"/>
<dbReference type="Pfam" id="PF09660">
    <property type="entry name" value="DUF2397"/>
    <property type="match status" value="1"/>
</dbReference>
<dbReference type="Proteomes" id="UP000321328">
    <property type="component" value="Unassembled WGS sequence"/>
</dbReference>
<protein>
    <recommendedName>
        <fullName evidence="4">TIGR02677 family protein</fullName>
    </recommendedName>
</protein>
<reference evidence="2 3" key="1">
    <citation type="submission" date="2019-07" db="EMBL/GenBank/DDBJ databases">
        <title>Whole genome shotgun sequence of Pseudonocardia asaccharolytica NBRC 16224.</title>
        <authorList>
            <person name="Hosoyama A."/>
            <person name="Uohara A."/>
            <person name="Ohji S."/>
            <person name="Ichikawa N."/>
        </authorList>
    </citation>
    <scope>NUCLEOTIDE SEQUENCE [LARGE SCALE GENOMIC DNA]</scope>
    <source>
        <strain evidence="2 3">NBRC 16224</strain>
    </source>
</reference>
<dbReference type="OrthoDB" id="5508807at2"/>
<dbReference type="NCBIfam" id="TIGR02677">
    <property type="entry name" value="TIGR02677 family protein"/>
    <property type="match status" value="1"/>
</dbReference>